<protein>
    <recommendedName>
        <fullName evidence="1">Cyanophage baseplate Pam3 plug gp18 domain-containing protein</fullName>
    </recommendedName>
</protein>
<evidence type="ECO:0000259" key="1">
    <source>
        <dbReference type="Pfam" id="PF22479"/>
    </source>
</evidence>
<evidence type="ECO:0000313" key="3">
    <source>
        <dbReference type="Proteomes" id="UP000321026"/>
    </source>
</evidence>
<dbReference type="Proteomes" id="UP000321026">
    <property type="component" value="Unassembled WGS sequence"/>
</dbReference>
<dbReference type="AlphaFoldDB" id="A0A5C7J3P8"/>
<gene>
    <name evidence="2" type="ORF">E6Q11_06225</name>
</gene>
<organism evidence="2 3">
    <name type="scientific">Candidatus Dojkabacteria bacterium</name>
    <dbReference type="NCBI Taxonomy" id="2099670"/>
    <lineage>
        <taxon>Bacteria</taxon>
        <taxon>Candidatus Dojkabacteria</taxon>
    </lineage>
</organism>
<dbReference type="InterPro" id="IPR054252">
    <property type="entry name" value="Pam3_gp18"/>
</dbReference>
<feature type="domain" description="Cyanophage baseplate Pam3 plug gp18" evidence="1">
    <location>
        <begin position="1"/>
        <end position="94"/>
    </location>
</feature>
<accession>A0A5C7J3P8</accession>
<dbReference type="Pfam" id="PF22479">
    <property type="entry name" value="Pam3_gp18"/>
    <property type="match status" value="1"/>
</dbReference>
<proteinExistence type="predicted"/>
<sequence length="98" mass="11465">MIEIALSSNAPHFSQEHLIFDRHYIIELQWIERESYWVMHLYDGVEVPIALGLRVTPHWPIYVDKILGTAFVLLARNPNAELSRSSLHEDYMLVVHVI</sequence>
<comment type="caution">
    <text evidence="2">The sequence shown here is derived from an EMBL/GenBank/DDBJ whole genome shotgun (WGS) entry which is preliminary data.</text>
</comment>
<reference evidence="2 3" key="1">
    <citation type="submission" date="2018-09" db="EMBL/GenBank/DDBJ databases">
        <title>Metagenome Assembled Genomes from an Advanced Water Purification Facility.</title>
        <authorList>
            <person name="Stamps B.W."/>
            <person name="Spear J.R."/>
        </authorList>
    </citation>
    <scope>NUCLEOTIDE SEQUENCE [LARGE SCALE GENOMIC DNA]</scope>
    <source>
        <strain evidence="2">Bin_63_2</strain>
    </source>
</reference>
<dbReference type="EMBL" id="SSDS01000097">
    <property type="protein sequence ID" value="TXG75878.1"/>
    <property type="molecule type" value="Genomic_DNA"/>
</dbReference>
<evidence type="ECO:0000313" key="2">
    <source>
        <dbReference type="EMBL" id="TXG75878.1"/>
    </source>
</evidence>
<name>A0A5C7J3P8_9BACT</name>